<dbReference type="AlphaFoldDB" id="A0A1J1H172"/>
<accession>A0A1J1H172</accession>
<feature type="region of interest" description="Disordered" evidence="1">
    <location>
        <begin position="29"/>
        <end position="52"/>
    </location>
</feature>
<dbReference type="Proteomes" id="UP000220158">
    <property type="component" value="Chromosome 4"/>
</dbReference>
<feature type="compositionally biased region" description="Pro residues" evidence="1">
    <location>
        <begin position="540"/>
        <end position="550"/>
    </location>
</feature>
<dbReference type="RefSeq" id="XP_028531705.1">
    <property type="nucleotide sequence ID" value="XM_028680183.1"/>
</dbReference>
<dbReference type="GeneID" id="39734796"/>
<feature type="compositionally biased region" description="Basic and acidic residues" evidence="1">
    <location>
        <begin position="29"/>
        <end position="39"/>
    </location>
</feature>
<proteinExistence type="predicted"/>
<organism evidence="2 3">
    <name type="scientific">Plasmodium relictum</name>
    <dbReference type="NCBI Taxonomy" id="85471"/>
    <lineage>
        <taxon>Eukaryota</taxon>
        <taxon>Sar</taxon>
        <taxon>Alveolata</taxon>
        <taxon>Apicomplexa</taxon>
        <taxon>Aconoidasida</taxon>
        <taxon>Haemosporida</taxon>
        <taxon>Plasmodiidae</taxon>
        <taxon>Plasmodium</taxon>
        <taxon>Plasmodium (Haemamoeba)</taxon>
    </lineage>
</organism>
<feature type="region of interest" description="Disordered" evidence="1">
    <location>
        <begin position="688"/>
        <end position="717"/>
    </location>
</feature>
<dbReference type="OrthoDB" id="385244at2759"/>
<feature type="compositionally biased region" description="Low complexity" evidence="1">
    <location>
        <begin position="41"/>
        <end position="52"/>
    </location>
</feature>
<evidence type="ECO:0000313" key="2">
    <source>
        <dbReference type="EMBL" id="CRG98696.1"/>
    </source>
</evidence>
<dbReference type="OMA" id="DAYTCAY"/>
<dbReference type="EMBL" id="LN835299">
    <property type="protein sequence ID" value="CRG98696.1"/>
    <property type="molecule type" value="Genomic_DNA"/>
</dbReference>
<sequence>MDDKGRSYNLYKNKHNEDKLNYKTYKQSKEYSEENDKNIKKTNNYSNKNQNNDYSIMKYNSINRNNYNPNDYCKSFNNSPSNKNNMNYNYLSNNDDNNKYKKYKNNDDYYKYHNNYNDENDNIIMKSHSKNISKNNDLNSNANDINYRGSYNYENSNNYSNNKNMNYTSYSNIYNNNNNNNNNNNYDTNYSRHNYDQNNNYNNENYNNKMTYNDDYVEKNFNYNQNINSNENCINYCYNYKSNKQNKNFDDIGEVSIINSDYKNSNINYKNTNFNEKNKDPISCYDKNENYLIRTNFCTYEKDQSEEIMNKKNNTCNNDNHNNFNDDNIINKDSKTHNKNTKEYKNNEELVNCNISHELNEEEKFFLEELLTYCEEPKKDSINKANEWILNKCDYLNNSKVISLHFYNKILKCVNFKNKLNLVFSYHELLRNFMLNNKKKALAEFKIYMNSIIQDAYTCAYYKDQNSINVLLQMVYKWNELSINNFQETKMLLNIFHYDNNHHHNNHLDKSKNEHYSYSNSNKFLNSHGFQNQNYQNQKMPPPPPPPPLPSSNSNDFSKGYNLHEKFRKKDIDENKMNYLNNSMVTNDVNKNPEDISVGFLATLLKYISKKGKKLQNPLIPYTPIDVSYTYQTPPSINSSEKLNEKINDFYDELKQIINDEDIESSDASDSDGFNAYENYKKLKNLDKKKKNYKNSNNHSKLCNNSNNLTNDKYDQNDYSSDTNTTFSSVELFDNSMIELLSDSNNQKKNKKSKNVNFSQIAIENAQSWNDEKDHNTSIFDYYSSVVKESNDNDVFEKYRRSKAYVYHETIAQKFYDLKNKEI</sequence>
<evidence type="ECO:0008006" key="4">
    <source>
        <dbReference type="Google" id="ProtNLM"/>
    </source>
</evidence>
<reference evidence="2 3" key="1">
    <citation type="submission" date="2015-04" db="EMBL/GenBank/DDBJ databases">
        <authorList>
            <consortium name="Pathogen Informatics"/>
        </authorList>
    </citation>
    <scope>NUCLEOTIDE SEQUENCE [LARGE SCALE GENOMIC DNA]</scope>
    <source>
        <strain evidence="2 3">SGS1</strain>
    </source>
</reference>
<feature type="compositionally biased region" description="Polar residues" evidence="1">
    <location>
        <begin position="527"/>
        <end position="539"/>
    </location>
</feature>
<name>A0A1J1H172_PLARL</name>
<feature type="compositionally biased region" description="Low complexity" evidence="1">
    <location>
        <begin position="694"/>
        <end position="709"/>
    </location>
</feature>
<feature type="region of interest" description="Disordered" evidence="1">
    <location>
        <begin position="527"/>
        <end position="558"/>
    </location>
</feature>
<keyword evidence="3" id="KW-1185">Reference proteome</keyword>
<gene>
    <name evidence="2" type="ORF">PRELSG_0404600</name>
</gene>
<dbReference type="KEGG" id="prel:PRELSG_0404600"/>
<evidence type="ECO:0000256" key="1">
    <source>
        <dbReference type="SAM" id="MobiDB-lite"/>
    </source>
</evidence>
<protein>
    <recommendedName>
        <fullName evidence="4">CID domain-containing protein</fullName>
    </recommendedName>
</protein>
<dbReference type="VEuPathDB" id="PlasmoDB:PRELSG_0404600"/>
<evidence type="ECO:0000313" key="3">
    <source>
        <dbReference type="Proteomes" id="UP000220158"/>
    </source>
</evidence>